<keyword evidence="2" id="KW-1185">Reference proteome</keyword>
<sequence length="121" mass="13237">DEYFSAQNFSVASQVAASPRGYGQAELKGHCLAAFESGGFKSATVLSLQGAPHETTSTHDRATGLFLRDFMAQPENFAESRALGQLCTRTGSRLYQCSEVRERRAAEVELEASNGVVYPWR</sequence>
<feature type="non-terminal residue" evidence="1">
    <location>
        <position position="1"/>
    </location>
</feature>
<reference evidence="1" key="1">
    <citation type="submission" date="2021-02" db="EMBL/GenBank/DDBJ databases">
        <authorList>
            <person name="Dougan E. K."/>
            <person name="Rhodes N."/>
            <person name="Thang M."/>
            <person name="Chan C."/>
        </authorList>
    </citation>
    <scope>NUCLEOTIDE SEQUENCE</scope>
</reference>
<evidence type="ECO:0000313" key="2">
    <source>
        <dbReference type="Proteomes" id="UP000654075"/>
    </source>
</evidence>
<dbReference type="AlphaFoldDB" id="A0A813EGK8"/>
<feature type="non-terminal residue" evidence="1">
    <location>
        <position position="121"/>
    </location>
</feature>
<name>A0A813EGK8_POLGL</name>
<dbReference type="Proteomes" id="UP000654075">
    <property type="component" value="Unassembled WGS sequence"/>
</dbReference>
<organism evidence="1 2">
    <name type="scientific">Polarella glacialis</name>
    <name type="common">Dinoflagellate</name>
    <dbReference type="NCBI Taxonomy" id="89957"/>
    <lineage>
        <taxon>Eukaryota</taxon>
        <taxon>Sar</taxon>
        <taxon>Alveolata</taxon>
        <taxon>Dinophyceae</taxon>
        <taxon>Suessiales</taxon>
        <taxon>Suessiaceae</taxon>
        <taxon>Polarella</taxon>
    </lineage>
</organism>
<comment type="caution">
    <text evidence="1">The sequence shown here is derived from an EMBL/GenBank/DDBJ whole genome shotgun (WGS) entry which is preliminary data.</text>
</comment>
<evidence type="ECO:0000313" key="1">
    <source>
        <dbReference type="EMBL" id="CAE8597251.1"/>
    </source>
</evidence>
<accession>A0A813EGK8</accession>
<proteinExistence type="predicted"/>
<protein>
    <submittedName>
        <fullName evidence="1">Uncharacterized protein</fullName>
    </submittedName>
</protein>
<dbReference type="EMBL" id="CAJNNV010009323">
    <property type="protein sequence ID" value="CAE8597251.1"/>
    <property type="molecule type" value="Genomic_DNA"/>
</dbReference>
<gene>
    <name evidence="1" type="ORF">PGLA1383_LOCUS15701</name>
</gene>